<evidence type="ECO:0000313" key="1">
    <source>
        <dbReference type="EMBL" id="BCS86841.1"/>
    </source>
</evidence>
<organism evidence="1 2">
    <name type="scientific">Pseudodesulfovibrio sediminis</name>
    <dbReference type="NCBI Taxonomy" id="2810563"/>
    <lineage>
        <taxon>Bacteria</taxon>
        <taxon>Pseudomonadati</taxon>
        <taxon>Thermodesulfobacteriota</taxon>
        <taxon>Desulfovibrionia</taxon>
        <taxon>Desulfovibrionales</taxon>
        <taxon>Desulfovibrionaceae</taxon>
    </lineage>
</organism>
<evidence type="ECO:0008006" key="3">
    <source>
        <dbReference type="Google" id="ProtNLM"/>
    </source>
</evidence>
<dbReference type="EMBL" id="AP024485">
    <property type="protein sequence ID" value="BCS86841.1"/>
    <property type="molecule type" value="Genomic_DNA"/>
</dbReference>
<proteinExistence type="predicted"/>
<name>A0ABN6EP20_9BACT</name>
<gene>
    <name evidence="1" type="ORF">PSDVSF_00830</name>
</gene>
<reference evidence="1" key="1">
    <citation type="journal article" date="2022" name="Arch. Microbiol.">
        <title>Pseudodesulfovibrio sediminis sp. nov., a mesophilic and neutrophilic sulfate-reducing bacterium isolated from sediment of a brackish lake.</title>
        <authorList>
            <person name="Takahashi A."/>
            <person name="Kojima H."/>
            <person name="Watanabe M."/>
            <person name="Fukui M."/>
        </authorList>
    </citation>
    <scope>NUCLEOTIDE SEQUENCE</scope>
    <source>
        <strain evidence="1">SF6</strain>
    </source>
</reference>
<evidence type="ECO:0000313" key="2">
    <source>
        <dbReference type="Proteomes" id="UP001053296"/>
    </source>
</evidence>
<accession>A0ABN6EP20</accession>
<protein>
    <recommendedName>
        <fullName evidence="3">DUF4261 domain-containing protein</fullName>
    </recommendedName>
</protein>
<keyword evidence="2" id="KW-1185">Reference proteome</keyword>
<sequence>MLLDTHKMKAIDARNSRDWNPSDYDYDLNVFVYRIVWVSDGQPEEDGDLMTFQEVAVFLAGPGIDGEEELALADAQAILSHGGRVHVGPEDDQYSIIPLQEPMAEDRWGEIIPLHEAQGDEDCQFQYSR</sequence>
<dbReference type="Proteomes" id="UP001053296">
    <property type="component" value="Chromosome"/>
</dbReference>
<dbReference type="RefSeq" id="WP_229592477.1">
    <property type="nucleotide sequence ID" value="NZ_AP024485.1"/>
</dbReference>